<reference evidence="33 34" key="1">
    <citation type="submission" date="2017-02" db="EMBL/GenBank/DDBJ databases">
        <title>Draft genome sequence of Moraxella lincolnii CCUG 9405T type strain.</title>
        <authorList>
            <person name="Salva-Serra F."/>
            <person name="Engstrom-Jakobsson H."/>
            <person name="Thorell K."/>
            <person name="Jaen-Luchoro D."/>
            <person name="Gonzales-Siles L."/>
            <person name="Karlsson R."/>
            <person name="Yazdan S."/>
            <person name="Boulund F."/>
            <person name="Johnning A."/>
            <person name="Engstrand L."/>
            <person name="Kristiansson E."/>
            <person name="Moore E."/>
        </authorList>
    </citation>
    <scope>NUCLEOTIDE SEQUENCE [LARGE SCALE GENOMIC DNA]</scope>
    <source>
        <strain evidence="33 34">CCUG 9405</strain>
    </source>
</reference>
<dbReference type="InterPro" id="IPR012338">
    <property type="entry name" value="Beta-lactam/transpept-like"/>
</dbReference>
<feature type="compositionally biased region" description="Basic and acidic residues" evidence="28">
    <location>
        <begin position="431"/>
        <end position="448"/>
    </location>
</feature>
<keyword evidence="34" id="KW-1185">Reference proteome</keyword>
<keyword evidence="18" id="KW-0573">Peptidoglycan synthesis</keyword>
<evidence type="ECO:0000256" key="18">
    <source>
        <dbReference type="ARBA" id="ARBA00022984"/>
    </source>
</evidence>
<dbReference type="Pfam" id="PF17092">
    <property type="entry name" value="PCB_OB"/>
    <property type="match status" value="1"/>
</dbReference>
<evidence type="ECO:0000313" key="33">
    <source>
        <dbReference type="EMBL" id="OOS19881.1"/>
    </source>
</evidence>
<dbReference type="PANTHER" id="PTHR32282:SF27">
    <property type="entry name" value="PENICILLIN-BINDING PROTEIN 1A"/>
    <property type="match status" value="1"/>
</dbReference>
<evidence type="ECO:0000256" key="14">
    <source>
        <dbReference type="ARBA" id="ARBA00022692"/>
    </source>
</evidence>
<evidence type="ECO:0000259" key="32">
    <source>
        <dbReference type="Pfam" id="PF17092"/>
    </source>
</evidence>
<evidence type="ECO:0000256" key="19">
    <source>
        <dbReference type="ARBA" id="ARBA00022989"/>
    </source>
</evidence>
<evidence type="ECO:0000256" key="17">
    <source>
        <dbReference type="ARBA" id="ARBA00022968"/>
    </source>
</evidence>
<dbReference type="GO" id="GO:0008955">
    <property type="term" value="F:peptidoglycan glycosyltransferase activity"/>
    <property type="evidence" value="ECO:0007669"/>
    <property type="project" value="UniProtKB-EC"/>
</dbReference>
<evidence type="ECO:0000259" key="30">
    <source>
        <dbReference type="Pfam" id="PF00905"/>
    </source>
</evidence>
<dbReference type="Gene3D" id="3.40.710.10">
    <property type="entry name" value="DD-peptidase/beta-lactamase superfamily"/>
    <property type="match status" value="1"/>
</dbReference>
<keyword evidence="8" id="KW-1003">Cell membrane</keyword>
<evidence type="ECO:0000256" key="25">
    <source>
        <dbReference type="ARBA" id="ARBA00044770"/>
    </source>
</evidence>
<dbReference type="InterPro" id="IPR001264">
    <property type="entry name" value="Glyco_trans_51"/>
</dbReference>
<evidence type="ECO:0000256" key="26">
    <source>
        <dbReference type="ARBA" id="ARBA00049902"/>
    </source>
</evidence>
<evidence type="ECO:0000256" key="10">
    <source>
        <dbReference type="ARBA" id="ARBA00022645"/>
    </source>
</evidence>
<evidence type="ECO:0000256" key="7">
    <source>
        <dbReference type="ARBA" id="ARBA00018638"/>
    </source>
</evidence>
<feature type="compositionally biased region" description="Polar residues" evidence="28">
    <location>
        <begin position="419"/>
        <end position="429"/>
    </location>
</feature>
<feature type="domain" description="Glycosyl transferase family 51" evidence="31">
    <location>
        <begin position="72"/>
        <end position="246"/>
    </location>
</feature>
<keyword evidence="20 29" id="KW-0472">Membrane</keyword>
<feature type="region of interest" description="Disordered" evidence="28">
    <location>
        <begin position="827"/>
        <end position="942"/>
    </location>
</feature>
<dbReference type="GO" id="GO:0030288">
    <property type="term" value="C:outer membrane-bounded periplasmic space"/>
    <property type="evidence" value="ECO:0007669"/>
    <property type="project" value="TreeGrafter"/>
</dbReference>
<keyword evidence="17" id="KW-0735">Signal-anchor</keyword>
<comment type="pathway">
    <text evidence="3">Cell wall biogenesis; peptidoglycan biosynthesis.</text>
</comment>
<comment type="function">
    <text evidence="1">Cell wall formation. Synthesis of cross-linked peptidoglycan from the lipid intermediates. The enzyme has a penicillin-insensitive transglycosylase N-terminal domain (formation of linear glycan strands) and a penicillin-sensitive transpeptidase C-terminal domain (cross-linking of the peptide subunits).</text>
</comment>
<keyword evidence="13" id="KW-0808">Transferase</keyword>
<evidence type="ECO:0000256" key="11">
    <source>
        <dbReference type="ARBA" id="ARBA00022670"/>
    </source>
</evidence>
<dbReference type="InterPro" id="IPR036950">
    <property type="entry name" value="PBP_transglycosylase"/>
</dbReference>
<dbReference type="Proteomes" id="UP000191094">
    <property type="component" value="Unassembled WGS sequence"/>
</dbReference>
<evidence type="ECO:0000256" key="23">
    <source>
        <dbReference type="ARBA" id="ARBA00023316"/>
    </source>
</evidence>
<dbReference type="Gene3D" id="2.40.50.140">
    <property type="entry name" value="Nucleic acid-binding proteins"/>
    <property type="match status" value="1"/>
</dbReference>
<dbReference type="GO" id="GO:0009252">
    <property type="term" value="P:peptidoglycan biosynthetic process"/>
    <property type="evidence" value="ECO:0007669"/>
    <property type="project" value="UniProtKB-UniPathway"/>
</dbReference>
<dbReference type="GO" id="GO:0008658">
    <property type="term" value="F:penicillin binding"/>
    <property type="evidence" value="ECO:0007669"/>
    <property type="project" value="InterPro"/>
</dbReference>
<evidence type="ECO:0000313" key="34">
    <source>
        <dbReference type="Proteomes" id="UP000191094"/>
    </source>
</evidence>
<feature type="domain" description="Penicillin-binding protein OB-like" evidence="32">
    <location>
        <begin position="341"/>
        <end position="477"/>
    </location>
</feature>
<dbReference type="GO" id="GO:0008360">
    <property type="term" value="P:regulation of cell shape"/>
    <property type="evidence" value="ECO:0007669"/>
    <property type="project" value="UniProtKB-KW"/>
</dbReference>
<dbReference type="STRING" id="90241.B0682_08075"/>
<evidence type="ECO:0000256" key="16">
    <source>
        <dbReference type="ARBA" id="ARBA00022960"/>
    </source>
</evidence>
<keyword evidence="10" id="KW-0121">Carboxypeptidase</keyword>
<keyword evidence="21" id="KW-0046">Antibiotic resistance</keyword>
<dbReference type="GO" id="GO:0005886">
    <property type="term" value="C:plasma membrane"/>
    <property type="evidence" value="ECO:0007669"/>
    <property type="project" value="UniProtKB-SubCell"/>
</dbReference>
<proteinExistence type="inferred from homology"/>
<dbReference type="SUPFAM" id="SSF53955">
    <property type="entry name" value="Lysozyme-like"/>
    <property type="match status" value="1"/>
</dbReference>
<dbReference type="FunFam" id="1.10.3810.10:FF:000003">
    <property type="entry name" value="Penicillin-binding protein 1a"/>
    <property type="match status" value="1"/>
</dbReference>
<keyword evidence="11" id="KW-0645">Protease</keyword>
<evidence type="ECO:0000256" key="13">
    <source>
        <dbReference type="ARBA" id="ARBA00022679"/>
    </source>
</evidence>
<evidence type="ECO:0000256" key="6">
    <source>
        <dbReference type="ARBA" id="ARBA00012448"/>
    </source>
</evidence>
<evidence type="ECO:0000256" key="29">
    <source>
        <dbReference type="SAM" id="Phobius"/>
    </source>
</evidence>
<dbReference type="InterPro" id="IPR031376">
    <property type="entry name" value="PCB_OB"/>
</dbReference>
<comment type="catalytic activity">
    <reaction evidence="26">
        <text>[GlcNAc-(1-&gt;4)-Mur2Ac(oyl-L-Ala-gamma-D-Glu-L-Lys-D-Ala-D-Ala)](n)-di-trans,octa-cis-undecaprenyl diphosphate + beta-D-GlcNAc-(1-&gt;4)-Mur2Ac(oyl-L-Ala-gamma-D-Glu-L-Lys-D-Ala-D-Ala)-di-trans,octa-cis-undecaprenyl diphosphate = [GlcNAc-(1-&gt;4)-Mur2Ac(oyl-L-Ala-gamma-D-Glu-L-Lys-D-Ala-D-Ala)](n+1)-di-trans,octa-cis-undecaprenyl diphosphate + di-trans,octa-cis-undecaprenyl diphosphate + H(+)</text>
        <dbReference type="Rhea" id="RHEA:23708"/>
        <dbReference type="Rhea" id="RHEA-COMP:9602"/>
        <dbReference type="Rhea" id="RHEA-COMP:9603"/>
        <dbReference type="ChEBI" id="CHEBI:15378"/>
        <dbReference type="ChEBI" id="CHEBI:58405"/>
        <dbReference type="ChEBI" id="CHEBI:60033"/>
        <dbReference type="ChEBI" id="CHEBI:78435"/>
        <dbReference type="EC" id="2.4.99.28"/>
    </reaction>
</comment>
<dbReference type="AlphaFoldDB" id="A0A1T0CCL4"/>
<evidence type="ECO:0000256" key="8">
    <source>
        <dbReference type="ARBA" id="ARBA00022475"/>
    </source>
</evidence>
<organism evidence="33 34">
    <name type="scientific">Lwoffella lincolnii</name>
    <dbReference type="NCBI Taxonomy" id="90241"/>
    <lineage>
        <taxon>Bacteria</taxon>
        <taxon>Pseudomonadati</taxon>
        <taxon>Pseudomonadota</taxon>
        <taxon>Gammaproteobacteria</taxon>
        <taxon>Moraxellales</taxon>
        <taxon>Moraxellaceae</taxon>
        <taxon>Lwoffella</taxon>
    </lineage>
</organism>
<comment type="similarity">
    <text evidence="4">In the C-terminal section; belongs to the transpeptidase family.</text>
</comment>
<comment type="similarity">
    <text evidence="5">In the N-terminal section; belongs to the glycosyltransferase 51 family.</text>
</comment>
<keyword evidence="22" id="KW-0511">Multifunctional enzyme</keyword>
<feature type="compositionally biased region" description="Basic and acidic residues" evidence="28">
    <location>
        <begin position="829"/>
        <end position="842"/>
    </location>
</feature>
<evidence type="ECO:0000256" key="27">
    <source>
        <dbReference type="ARBA" id="ARBA00060592"/>
    </source>
</evidence>
<dbReference type="SUPFAM" id="SSF56601">
    <property type="entry name" value="beta-lactamase/transpeptidase-like"/>
    <property type="match status" value="1"/>
</dbReference>
<evidence type="ECO:0000256" key="4">
    <source>
        <dbReference type="ARBA" id="ARBA00007090"/>
    </source>
</evidence>
<keyword evidence="16" id="KW-0133">Cell shape</keyword>
<sequence length="942" mass="104776">MSNSSAIAFVSKLLIVLIKLFLAVLALILVLVLAIPIGFYGMAMYIEPSLPSVTEIQTAQLSMPLEIYSHDGKLIGKFGNDMSLPIAFEDMPKQMIQAFMAAEDDSFMQHSGISVKGLGRAVTEIFTDDDSQTGGSTITMQVAKNYFLSSERTFTRKLTELFLSRKLEQELSKKEILTLYVNKIYLGEGAYGIQAAARRYYDKSLDELSIAQTAMIAGLPKAPSRYNPVANPERALIRRNWIIGRMLTLGYINKAQHDAAIQEPIALNMYELPLDGDMPYLAEMARFALVSKYGNQVMNSGWKVRLTVDSNIQKDADNAIRKSLLAYDKAHGYRGSEGNVADKPLSKYNVVGGMYPAEVVKINYRNFDAKLINGEIINVPWSGMSWAQKYLNANQKGRYPNRATDLVKMGDIVRVIPSFKNNNKQNTPANDVKDHGVKDNDDAERTETDLMNGDNTLTDMKSDLTHATWRLAQVPKVQGSLVSINPDNGALIALVGGFDYYGSKFNRATSAWRQPGSTIKPLVYSAALEKGYHPDSMIADSPLRVGDWQPKNSDGRYYGIMPLRKALYLSRNLVSIRLLQSVGTPTALNLLDQFGLDKEKLPATLSLALGAGETSPLQMTTAYATFANGGHRIQPYFIEQIYSFDNQLIYQANPKQACAICYNKNLEKINQQRAKVLQSTVTENHDKNKNNQADAKRITKIDAFNKVHFIEPLLNRAEQAPRILSPRASYEMADILRDVVQRGTATKAKSLGRSDIAGKTGTTNNFKDAWFAGFHPTMTTVVWIGFDQPTTLGNRAYGGVLALPVWIEFMGKQLKDTPNEWVSLNNQAKSREHKQESMELTDKPLNSVAEETMNDTDESKLPMTKEELRSSPPPDVKGIDNFAGLNLDGVDNFDNPNNLNEPPPDKKSDKTPNKEPDKQTITSKIHHTAINPTQINPTQPTQ</sequence>
<dbReference type="EC" id="2.4.99.28" evidence="25"/>
<dbReference type="GO" id="GO:0006508">
    <property type="term" value="P:proteolysis"/>
    <property type="evidence" value="ECO:0007669"/>
    <property type="project" value="UniProtKB-KW"/>
</dbReference>
<dbReference type="InterPro" id="IPR012340">
    <property type="entry name" value="NA-bd_OB-fold"/>
</dbReference>
<dbReference type="UniPathway" id="UPA00219"/>
<keyword evidence="19 29" id="KW-1133">Transmembrane helix</keyword>
<evidence type="ECO:0000256" key="2">
    <source>
        <dbReference type="ARBA" id="ARBA00004249"/>
    </source>
</evidence>
<dbReference type="NCBIfam" id="TIGR02074">
    <property type="entry name" value="PBP_1a_fam"/>
    <property type="match status" value="1"/>
</dbReference>
<keyword evidence="23" id="KW-0961">Cell wall biogenesis/degradation</keyword>
<comment type="caution">
    <text evidence="33">The sequence shown here is derived from an EMBL/GenBank/DDBJ whole genome shotgun (WGS) entry which is preliminary data.</text>
</comment>
<keyword evidence="14 29" id="KW-0812">Transmembrane</keyword>
<comment type="catalytic activity">
    <reaction evidence="24">
        <text>Preferential cleavage: (Ac)2-L-Lys-D-Ala-|-D-Ala. Also transpeptidation of peptidyl-alanyl moieties that are N-acyl substituents of D-alanine.</text>
        <dbReference type="EC" id="3.4.16.4"/>
    </reaction>
</comment>
<evidence type="ECO:0000256" key="1">
    <source>
        <dbReference type="ARBA" id="ARBA00002624"/>
    </source>
</evidence>
<dbReference type="InterPro" id="IPR001460">
    <property type="entry name" value="PCN-bd_Tpept"/>
</dbReference>
<accession>A0A1T0CCL4</accession>
<dbReference type="PANTHER" id="PTHR32282">
    <property type="entry name" value="BINDING PROTEIN TRANSPEPTIDASE, PUTATIVE-RELATED"/>
    <property type="match status" value="1"/>
</dbReference>
<feature type="compositionally biased region" description="Basic and acidic residues" evidence="28">
    <location>
        <begin position="903"/>
        <end position="918"/>
    </location>
</feature>
<dbReference type="Pfam" id="PF00912">
    <property type="entry name" value="Transgly"/>
    <property type="match status" value="1"/>
</dbReference>
<feature type="domain" description="Penicillin-binding protein transpeptidase" evidence="30">
    <location>
        <begin position="479"/>
        <end position="799"/>
    </location>
</feature>
<feature type="compositionally biased region" description="Basic and acidic residues" evidence="28">
    <location>
        <begin position="857"/>
        <end position="869"/>
    </location>
</feature>
<evidence type="ECO:0000256" key="12">
    <source>
        <dbReference type="ARBA" id="ARBA00022676"/>
    </source>
</evidence>
<dbReference type="InterPro" id="IPR050396">
    <property type="entry name" value="Glycosyltr_51/Transpeptidase"/>
</dbReference>
<protein>
    <recommendedName>
        <fullName evidence="7">Penicillin-binding protein 1A</fullName>
        <ecNumber evidence="25">2.4.99.28</ecNumber>
        <ecNumber evidence="6">3.4.16.4</ecNumber>
    </recommendedName>
</protein>
<evidence type="ECO:0000256" key="15">
    <source>
        <dbReference type="ARBA" id="ARBA00022801"/>
    </source>
</evidence>
<feature type="compositionally biased region" description="Polar residues" evidence="28">
    <location>
        <begin position="930"/>
        <end position="942"/>
    </location>
</feature>
<evidence type="ECO:0000256" key="21">
    <source>
        <dbReference type="ARBA" id="ARBA00023251"/>
    </source>
</evidence>
<dbReference type="EMBL" id="MUYT01000012">
    <property type="protein sequence ID" value="OOS19881.1"/>
    <property type="molecule type" value="Genomic_DNA"/>
</dbReference>
<dbReference type="OrthoDB" id="9766909at2"/>
<evidence type="ECO:0000259" key="31">
    <source>
        <dbReference type="Pfam" id="PF00912"/>
    </source>
</evidence>
<feature type="transmembrane region" description="Helical" evidence="29">
    <location>
        <begin position="20"/>
        <end position="46"/>
    </location>
</feature>
<comment type="pathway">
    <text evidence="27">Glycan biosynthesis.</text>
</comment>
<dbReference type="GO" id="GO:0046677">
    <property type="term" value="P:response to antibiotic"/>
    <property type="evidence" value="ECO:0007669"/>
    <property type="project" value="UniProtKB-KW"/>
</dbReference>
<dbReference type="InterPro" id="IPR023346">
    <property type="entry name" value="Lysozyme-like_dom_sf"/>
</dbReference>
<feature type="region of interest" description="Disordered" evidence="28">
    <location>
        <begin position="419"/>
        <end position="448"/>
    </location>
</feature>
<evidence type="ECO:0000256" key="28">
    <source>
        <dbReference type="SAM" id="MobiDB-lite"/>
    </source>
</evidence>
<evidence type="ECO:0000256" key="5">
    <source>
        <dbReference type="ARBA" id="ARBA00007739"/>
    </source>
</evidence>
<dbReference type="Pfam" id="PF00905">
    <property type="entry name" value="Transpeptidase"/>
    <property type="match status" value="1"/>
</dbReference>
<evidence type="ECO:0000256" key="3">
    <source>
        <dbReference type="ARBA" id="ARBA00004752"/>
    </source>
</evidence>
<evidence type="ECO:0000256" key="20">
    <source>
        <dbReference type="ARBA" id="ARBA00023136"/>
    </source>
</evidence>
<gene>
    <name evidence="33" type="ORF">B0682_08075</name>
</gene>
<evidence type="ECO:0000256" key="22">
    <source>
        <dbReference type="ARBA" id="ARBA00023268"/>
    </source>
</evidence>
<keyword evidence="12" id="KW-0328">Glycosyltransferase</keyword>
<name>A0A1T0CCL4_9GAMM</name>
<dbReference type="Gene3D" id="1.10.3810.10">
    <property type="entry name" value="Biosynthetic peptidoglycan transglycosylase-like"/>
    <property type="match status" value="1"/>
</dbReference>
<dbReference type="RefSeq" id="WP_078308099.1">
    <property type="nucleotide sequence ID" value="NZ_MUYT01000012.1"/>
</dbReference>
<dbReference type="EC" id="3.4.16.4" evidence="6"/>
<comment type="subcellular location">
    <subcellularLocation>
        <location evidence="2">Cell inner membrane</location>
        <topology evidence="2">Single-pass type II membrane protein</topology>
    </subcellularLocation>
</comment>
<evidence type="ECO:0000256" key="24">
    <source>
        <dbReference type="ARBA" id="ARBA00034000"/>
    </source>
</evidence>
<evidence type="ECO:0000256" key="9">
    <source>
        <dbReference type="ARBA" id="ARBA00022519"/>
    </source>
</evidence>
<dbReference type="GO" id="GO:0009002">
    <property type="term" value="F:serine-type D-Ala-D-Ala carboxypeptidase activity"/>
    <property type="evidence" value="ECO:0007669"/>
    <property type="project" value="UniProtKB-EC"/>
</dbReference>
<keyword evidence="15" id="KW-0378">Hydrolase</keyword>
<dbReference type="GO" id="GO:0071555">
    <property type="term" value="P:cell wall organization"/>
    <property type="evidence" value="ECO:0007669"/>
    <property type="project" value="UniProtKB-KW"/>
</dbReference>
<keyword evidence="9" id="KW-0997">Cell inner membrane</keyword>